<feature type="compositionally biased region" description="Low complexity" evidence="1">
    <location>
        <begin position="33"/>
        <end position="44"/>
    </location>
</feature>
<organism evidence="3 4">
    <name type="scientific">Arthrobotrys conoides</name>
    <dbReference type="NCBI Taxonomy" id="74498"/>
    <lineage>
        <taxon>Eukaryota</taxon>
        <taxon>Fungi</taxon>
        <taxon>Dikarya</taxon>
        <taxon>Ascomycota</taxon>
        <taxon>Pezizomycotina</taxon>
        <taxon>Orbiliomycetes</taxon>
        <taxon>Orbiliales</taxon>
        <taxon>Orbiliaceae</taxon>
        <taxon>Arthrobotrys</taxon>
    </lineage>
</organism>
<dbReference type="AlphaFoldDB" id="A0AAN8NNY6"/>
<dbReference type="EMBL" id="JAVHJM010000001">
    <property type="protein sequence ID" value="KAK6521470.1"/>
    <property type="molecule type" value="Genomic_DNA"/>
</dbReference>
<keyword evidence="4" id="KW-1185">Reference proteome</keyword>
<gene>
    <name evidence="3" type="ORF">TWF506_001683</name>
</gene>
<proteinExistence type="predicted"/>
<protein>
    <submittedName>
        <fullName evidence="3">Uncharacterized protein</fullName>
    </submittedName>
</protein>
<sequence length="98" mass="9649">MQLKGVLTVVLAMSGVAFAAPWQIALRPKSSSAAAPVAQATAAPVAPPPPPPPPNGKAAVGHGPPTGIIRLSTPPHKSVTDLFKSGAVPAKAPAVPQA</sequence>
<keyword evidence="2" id="KW-0732">Signal</keyword>
<evidence type="ECO:0000313" key="4">
    <source>
        <dbReference type="Proteomes" id="UP001307849"/>
    </source>
</evidence>
<accession>A0AAN8NNY6</accession>
<name>A0AAN8NNY6_9PEZI</name>
<feature type="compositionally biased region" description="Pro residues" evidence="1">
    <location>
        <begin position="45"/>
        <end position="55"/>
    </location>
</feature>
<comment type="caution">
    <text evidence="3">The sequence shown here is derived from an EMBL/GenBank/DDBJ whole genome shotgun (WGS) entry which is preliminary data.</text>
</comment>
<reference evidence="3 4" key="1">
    <citation type="submission" date="2019-10" db="EMBL/GenBank/DDBJ databases">
        <authorList>
            <person name="Palmer J.M."/>
        </authorList>
    </citation>
    <scope>NUCLEOTIDE SEQUENCE [LARGE SCALE GENOMIC DNA]</scope>
    <source>
        <strain evidence="3 4">TWF506</strain>
    </source>
</reference>
<feature type="region of interest" description="Disordered" evidence="1">
    <location>
        <begin position="30"/>
        <end position="75"/>
    </location>
</feature>
<evidence type="ECO:0000256" key="1">
    <source>
        <dbReference type="SAM" id="MobiDB-lite"/>
    </source>
</evidence>
<dbReference type="Proteomes" id="UP001307849">
    <property type="component" value="Unassembled WGS sequence"/>
</dbReference>
<feature type="signal peptide" evidence="2">
    <location>
        <begin position="1"/>
        <end position="19"/>
    </location>
</feature>
<feature type="chain" id="PRO_5042918901" evidence="2">
    <location>
        <begin position="20"/>
        <end position="98"/>
    </location>
</feature>
<evidence type="ECO:0000256" key="2">
    <source>
        <dbReference type="SAM" id="SignalP"/>
    </source>
</evidence>
<evidence type="ECO:0000313" key="3">
    <source>
        <dbReference type="EMBL" id="KAK6521470.1"/>
    </source>
</evidence>